<dbReference type="EMBL" id="BKCJ010127355">
    <property type="protein sequence ID" value="GEX74547.1"/>
    <property type="molecule type" value="Genomic_DNA"/>
</dbReference>
<dbReference type="SUPFAM" id="SSF54928">
    <property type="entry name" value="RNA-binding domain, RBD"/>
    <property type="match status" value="1"/>
</dbReference>
<feature type="region of interest" description="Disordered" evidence="1">
    <location>
        <begin position="341"/>
        <end position="383"/>
    </location>
</feature>
<gene>
    <name evidence="2" type="ORF">Tci_346522</name>
</gene>
<dbReference type="InterPro" id="IPR035979">
    <property type="entry name" value="RBD_domain_sf"/>
</dbReference>
<feature type="compositionally biased region" description="Polar residues" evidence="1">
    <location>
        <begin position="352"/>
        <end position="371"/>
    </location>
</feature>
<evidence type="ECO:0000313" key="2">
    <source>
        <dbReference type="EMBL" id="GEX74547.1"/>
    </source>
</evidence>
<sequence length="425" mass="48659">MVLTGRWFNTAYSINGYGVLKVYCGYDVSIIMDMAYPCLQFLELSLISMEFYDQKVFWESSSRVDTQNHRRQFNTRCLDIHFITLHPLRSKIGKRFVFVCFINVFDMERLVDNLCTVWIGKLKLHVNVARYQRDSKKNNYQMVNKGTNVSNGGGIKNGGGLNSSAKSYDNVVKKPTGVKETIDAKEGFGNIELIYMGGFWVMIVFQEEETMKAFHENKSVGSWFSQIVQAHKEFVIEERVIWVEIKGVSCKWWSKNTFNRIASMWESFKMLYRGKTCWVRAIEVPGWVPDFKDDCDDDDFESNDGTQVVEGPEEECGEIKPQSEDPFGVYELHDKKKKVTNNEDKEEGEFVVSQNQNRNDTNVNANESTCSGHFKKSSGPQTGGSIIQLIEDLVNVGKTMSYDMTGCKKNMENIIESQGVADGYR</sequence>
<evidence type="ECO:0000256" key="1">
    <source>
        <dbReference type="SAM" id="MobiDB-lite"/>
    </source>
</evidence>
<evidence type="ECO:0008006" key="3">
    <source>
        <dbReference type="Google" id="ProtNLM"/>
    </source>
</evidence>
<protein>
    <recommendedName>
        <fullName evidence="3">Nucleotide-binding alpha-beta plait domain-containing protein</fullName>
    </recommendedName>
</protein>
<comment type="caution">
    <text evidence="2">The sequence shown here is derived from an EMBL/GenBank/DDBJ whole genome shotgun (WGS) entry which is preliminary data.</text>
</comment>
<proteinExistence type="predicted"/>
<dbReference type="AlphaFoldDB" id="A0A699H9A0"/>
<accession>A0A699H9A0</accession>
<reference evidence="2" key="1">
    <citation type="journal article" date="2019" name="Sci. Rep.">
        <title>Draft genome of Tanacetum cinerariifolium, the natural source of mosquito coil.</title>
        <authorList>
            <person name="Yamashiro T."/>
            <person name="Shiraishi A."/>
            <person name="Satake H."/>
            <person name="Nakayama K."/>
        </authorList>
    </citation>
    <scope>NUCLEOTIDE SEQUENCE</scope>
</reference>
<organism evidence="2">
    <name type="scientific">Tanacetum cinerariifolium</name>
    <name type="common">Dalmatian daisy</name>
    <name type="synonym">Chrysanthemum cinerariifolium</name>
    <dbReference type="NCBI Taxonomy" id="118510"/>
    <lineage>
        <taxon>Eukaryota</taxon>
        <taxon>Viridiplantae</taxon>
        <taxon>Streptophyta</taxon>
        <taxon>Embryophyta</taxon>
        <taxon>Tracheophyta</taxon>
        <taxon>Spermatophyta</taxon>
        <taxon>Magnoliopsida</taxon>
        <taxon>eudicotyledons</taxon>
        <taxon>Gunneridae</taxon>
        <taxon>Pentapetalae</taxon>
        <taxon>asterids</taxon>
        <taxon>campanulids</taxon>
        <taxon>Asterales</taxon>
        <taxon>Asteraceae</taxon>
        <taxon>Asteroideae</taxon>
        <taxon>Anthemideae</taxon>
        <taxon>Anthemidinae</taxon>
        <taxon>Tanacetum</taxon>
    </lineage>
</organism>
<name>A0A699H9A0_TANCI</name>
<dbReference type="GO" id="GO:0003676">
    <property type="term" value="F:nucleic acid binding"/>
    <property type="evidence" value="ECO:0007669"/>
    <property type="project" value="InterPro"/>
</dbReference>